<evidence type="ECO:0000256" key="1">
    <source>
        <dbReference type="ARBA" id="ARBA00001974"/>
    </source>
</evidence>
<dbReference type="Gene3D" id="3.50.50.60">
    <property type="entry name" value="FAD/NAD(P)-binding domain"/>
    <property type="match status" value="1"/>
</dbReference>
<evidence type="ECO:0000256" key="4">
    <source>
        <dbReference type="ARBA" id="ARBA00022630"/>
    </source>
</evidence>
<protein>
    <submittedName>
        <fullName evidence="8">Histamine N-monooxygenase</fullName>
    </submittedName>
</protein>
<dbReference type="InterPro" id="IPR036188">
    <property type="entry name" value="FAD/NAD-bd_sf"/>
</dbReference>
<comment type="pathway">
    <text evidence="2">Siderophore biosynthesis.</text>
</comment>
<dbReference type="PANTHER" id="PTHR42802:SF1">
    <property type="entry name" value="L-ORNITHINE N(5)-MONOOXYGENASE"/>
    <property type="match status" value="1"/>
</dbReference>
<keyword evidence="5" id="KW-0274">FAD</keyword>
<keyword evidence="9" id="KW-1185">Reference proteome</keyword>
<dbReference type="RefSeq" id="WP_330074425.1">
    <property type="nucleotide sequence ID" value="NZ_JAZDQJ010000009.1"/>
</dbReference>
<dbReference type="SUPFAM" id="SSF51905">
    <property type="entry name" value="FAD/NAD(P)-binding domain"/>
    <property type="match status" value="2"/>
</dbReference>
<keyword evidence="7" id="KW-0560">Oxidoreductase</keyword>
<evidence type="ECO:0000256" key="7">
    <source>
        <dbReference type="ARBA" id="ARBA00023002"/>
    </source>
</evidence>
<evidence type="ECO:0000313" key="9">
    <source>
        <dbReference type="Proteomes" id="UP001335100"/>
    </source>
</evidence>
<sequence length="439" mass="49399">MKDLPTVDIAGIGIGPFNLGLAALLASHPGVSGLFLDRKTEFRWHEGLILPGTTLQVPFLADLVTMADPTNPLSYLNYLHQHERLYQFYWYDNFQVPRREYDHYCSWASQQLSTCHFGEEVSDVSYDPAAERFLIESQSLSGFKRHYYSRHLSVGVGTSPILPRWAQVKSSAPILHSAEFARRQAQLAQCQQVTVIGSGQSAAECVLALFNELTPERVAAGASIRWITRSQGFHPMEYSKLGQECFTPSYMEYFHSLPRERRREIVAGQGLLYKGISFSTIAQVYDLIYERSIGGTDPGLTLLSNCEVERVEDVGGRLRIHYRHRELARSSAFDSDAIVAATGYGHAWPQWFERLKGSVLETDEQGDCIVQEDFTARRCDQGVGRVFVQNAEIFQHGVGSPDLGVAASRNATIVNQLLGRPHYRLPKRSSFQRYGMHEG</sequence>
<proteinExistence type="inferred from homology"/>
<evidence type="ECO:0000313" key="8">
    <source>
        <dbReference type="EMBL" id="MEE1933595.1"/>
    </source>
</evidence>
<evidence type="ECO:0000256" key="3">
    <source>
        <dbReference type="ARBA" id="ARBA00007588"/>
    </source>
</evidence>
<dbReference type="NCBIfam" id="TIGR04439">
    <property type="entry name" value="histamin_N_OH"/>
    <property type="match status" value="1"/>
</dbReference>
<accession>A0ABU7HPX8</accession>
<comment type="cofactor">
    <cofactor evidence="1">
        <name>FAD</name>
        <dbReference type="ChEBI" id="CHEBI:57692"/>
    </cofactor>
</comment>
<comment type="caution">
    <text evidence="8">The sequence shown here is derived from an EMBL/GenBank/DDBJ whole genome shotgun (WGS) entry which is preliminary data.</text>
</comment>
<gene>
    <name evidence="8" type="primary">basC</name>
    <name evidence="8" type="ORF">V0R50_10215</name>
</gene>
<dbReference type="Proteomes" id="UP001335100">
    <property type="component" value="Unassembled WGS sequence"/>
</dbReference>
<organism evidence="8 9">
    <name type="scientific">Pseudomonas ulcerans</name>
    <dbReference type="NCBI Taxonomy" id="3115852"/>
    <lineage>
        <taxon>Bacteria</taxon>
        <taxon>Pseudomonadati</taxon>
        <taxon>Pseudomonadota</taxon>
        <taxon>Gammaproteobacteria</taxon>
        <taxon>Pseudomonadales</taxon>
        <taxon>Pseudomonadaceae</taxon>
        <taxon>Pseudomonas</taxon>
    </lineage>
</organism>
<keyword evidence="6" id="KW-0521">NADP</keyword>
<dbReference type="InterPro" id="IPR025700">
    <property type="entry name" value="Lys/Orn_oxygenase"/>
</dbReference>
<dbReference type="PANTHER" id="PTHR42802">
    <property type="entry name" value="MONOOXYGENASE"/>
    <property type="match status" value="1"/>
</dbReference>
<dbReference type="InterPro" id="IPR031043">
    <property type="entry name" value="Histamin_N_OH"/>
</dbReference>
<evidence type="ECO:0000256" key="2">
    <source>
        <dbReference type="ARBA" id="ARBA00004924"/>
    </source>
</evidence>
<reference evidence="8 9" key="1">
    <citation type="submission" date="2024-01" db="EMBL/GenBank/DDBJ databases">
        <title>Unpublished Manusciprt.</title>
        <authorList>
            <person name="Duman M."/>
            <person name="Valdes E.G."/>
            <person name="Ajmi N."/>
            <person name="Altun S."/>
            <person name="Saticioglu I.B."/>
        </authorList>
    </citation>
    <scope>NUCLEOTIDE SEQUENCE [LARGE SCALE GENOMIC DNA]</scope>
    <source>
        <strain evidence="8 9">148P</strain>
    </source>
</reference>
<keyword evidence="4" id="KW-0285">Flavoprotein</keyword>
<evidence type="ECO:0000256" key="6">
    <source>
        <dbReference type="ARBA" id="ARBA00022857"/>
    </source>
</evidence>
<evidence type="ECO:0000256" key="5">
    <source>
        <dbReference type="ARBA" id="ARBA00022827"/>
    </source>
</evidence>
<comment type="similarity">
    <text evidence="3">Belongs to the lysine N(6)-hydroxylase/L-ornithine N(5)-oxygenase family.</text>
</comment>
<dbReference type="Pfam" id="PF13434">
    <property type="entry name" value="Lys_Orn_oxgnase"/>
    <property type="match status" value="1"/>
</dbReference>
<dbReference type="EMBL" id="JAZDQJ010000009">
    <property type="protein sequence ID" value="MEE1933595.1"/>
    <property type="molecule type" value="Genomic_DNA"/>
</dbReference>
<name>A0ABU7HPX8_9PSED</name>